<dbReference type="Proteomes" id="UP001497744">
    <property type="component" value="Unassembled WGS sequence"/>
</dbReference>
<evidence type="ECO:0000313" key="1">
    <source>
        <dbReference type="EMBL" id="GIX62964.1"/>
    </source>
</evidence>
<name>A0AAV4LSI5_BABCB</name>
<comment type="caution">
    <text evidence="1">The sequence shown here is derived from an EMBL/GenBank/DDBJ whole genome shotgun (WGS) entry which is preliminary data.</text>
</comment>
<dbReference type="EMBL" id="BPLF01000002">
    <property type="protein sequence ID" value="GIX62964.1"/>
    <property type="molecule type" value="Genomic_DNA"/>
</dbReference>
<evidence type="ECO:0000313" key="2">
    <source>
        <dbReference type="Proteomes" id="UP001497744"/>
    </source>
</evidence>
<dbReference type="AlphaFoldDB" id="A0AAV4LSI5"/>
<dbReference type="GeneID" id="94194445"/>
<keyword evidence="2" id="KW-1185">Reference proteome</keyword>
<sequence>MLVSRNKKWETSRLKSALEASSLSAQRQRSSLQGVTRDCTWIPRKVACYGERDRRSVEFCGVAEGHLVGDHVGGERPHEFVVHLVGEVGGVEGLRNGGRVEHWGVVRAALCQLVHALLRVGGDVKGGLPSRRCLG</sequence>
<accession>A0AAV4LSI5</accession>
<gene>
    <name evidence="1" type="ORF">BcabD6B2_23990</name>
</gene>
<protein>
    <submittedName>
        <fullName evidence="1">CUB domain-containing protein</fullName>
    </submittedName>
</protein>
<proteinExistence type="predicted"/>
<dbReference type="RefSeq" id="XP_067715033.1">
    <property type="nucleotide sequence ID" value="XM_067858932.1"/>
</dbReference>
<reference evidence="1 2" key="1">
    <citation type="submission" date="2021-06" db="EMBL/GenBank/DDBJ databases">
        <title>Genome sequence of Babesia caballi.</title>
        <authorList>
            <person name="Yamagishi J."/>
            <person name="Kidaka T."/>
            <person name="Ochi A."/>
        </authorList>
    </citation>
    <scope>NUCLEOTIDE SEQUENCE [LARGE SCALE GENOMIC DNA]</scope>
    <source>
        <strain evidence="1">USDA-D6B2</strain>
    </source>
</reference>
<organism evidence="1 2">
    <name type="scientific">Babesia caballi</name>
    <dbReference type="NCBI Taxonomy" id="5871"/>
    <lineage>
        <taxon>Eukaryota</taxon>
        <taxon>Sar</taxon>
        <taxon>Alveolata</taxon>
        <taxon>Apicomplexa</taxon>
        <taxon>Aconoidasida</taxon>
        <taxon>Piroplasmida</taxon>
        <taxon>Babesiidae</taxon>
        <taxon>Babesia</taxon>
    </lineage>
</organism>